<reference evidence="5" key="1">
    <citation type="journal article" date="2019" name="Int. J. Syst. Evol. Microbiol.">
        <title>The Global Catalogue of Microorganisms (GCM) 10K type strain sequencing project: providing services to taxonomists for standard genome sequencing and annotation.</title>
        <authorList>
            <consortium name="The Broad Institute Genomics Platform"/>
            <consortium name="The Broad Institute Genome Sequencing Center for Infectious Disease"/>
            <person name="Wu L."/>
            <person name="Ma J."/>
        </authorList>
    </citation>
    <scope>NUCLEOTIDE SEQUENCE [LARGE SCALE GENOMIC DNA]</scope>
    <source>
        <strain evidence="5">JCM 17927</strain>
    </source>
</reference>
<dbReference type="EMBL" id="BAABHD010000074">
    <property type="protein sequence ID" value="GAA4463410.1"/>
    <property type="molecule type" value="Genomic_DNA"/>
</dbReference>
<dbReference type="Gene3D" id="3.40.50.2000">
    <property type="entry name" value="Glycogen Phosphorylase B"/>
    <property type="match status" value="2"/>
</dbReference>
<dbReference type="CDD" id="cd03801">
    <property type="entry name" value="GT4_PimA-like"/>
    <property type="match status" value="1"/>
</dbReference>
<dbReference type="RefSeq" id="WP_345246616.1">
    <property type="nucleotide sequence ID" value="NZ_BAABHD010000074.1"/>
</dbReference>
<comment type="caution">
    <text evidence="4">The sequence shown here is derived from an EMBL/GenBank/DDBJ whole genome shotgun (WGS) entry which is preliminary data.</text>
</comment>
<organism evidence="4 5">
    <name type="scientific">Nibrella saemangeumensis</name>
    <dbReference type="NCBI Taxonomy" id="1084526"/>
    <lineage>
        <taxon>Bacteria</taxon>
        <taxon>Pseudomonadati</taxon>
        <taxon>Bacteroidota</taxon>
        <taxon>Cytophagia</taxon>
        <taxon>Cytophagales</taxon>
        <taxon>Spirosomataceae</taxon>
        <taxon>Nibrella</taxon>
    </lineage>
</organism>
<proteinExistence type="predicted"/>
<keyword evidence="2" id="KW-0808">Transferase</keyword>
<dbReference type="Proteomes" id="UP001501175">
    <property type="component" value="Unassembled WGS sequence"/>
</dbReference>
<sequence>MSKRILFIGHDANRAGAQYLLLHLLTYLRQAGIETALLLGSGGPLWPEYEQVTTVYAGFDPAEQNSQPGLLSRALRKVGLGNTNGQDTKKKVLEELLPALKARQFDLIFSNTIANGELLRLLQPLNIPFVAYVHELETSIRIYTHPDALRYQLDNASLFLCGSEAVRSNLISTHGLPARKATVLNSFIQTQVLRNKLQHVDQAAVRTRLGIPADAVVVGGCGNAEWRKGVDLFVLLAQQVIKTHPDTYFIWVGVPKASEGYINLMYDLERMGLQTRVHLIEPGANYLDYVACFDIFTLTSREDPYPLVILEAGLNRIPVLCFQQSGGSPDYVGQDTGCLVPYSDVSAMAEVIRHLADNLAERSRLGAIFYERAMAHDTETLVPNLLTILDSMLHELSHHHGRR</sequence>
<feature type="domain" description="Glycosyltransferase subfamily 4-like N-terminal" evidence="3">
    <location>
        <begin position="16"/>
        <end position="190"/>
    </location>
</feature>
<gene>
    <name evidence="4" type="ORF">GCM10023189_41400</name>
</gene>
<evidence type="ECO:0000259" key="3">
    <source>
        <dbReference type="Pfam" id="PF13439"/>
    </source>
</evidence>
<keyword evidence="1" id="KW-0328">Glycosyltransferase</keyword>
<dbReference type="InterPro" id="IPR028098">
    <property type="entry name" value="Glyco_trans_4-like_N"/>
</dbReference>
<evidence type="ECO:0000313" key="5">
    <source>
        <dbReference type="Proteomes" id="UP001501175"/>
    </source>
</evidence>
<dbReference type="PANTHER" id="PTHR12526:SF629">
    <property type="entry name" value="TEICHURONIC ACID BIOSYNTHESIS GLYCOSYLTRANSFERASE TUAH-RELATED"/>
    <property type="match status" value="1"/>
</dbReference>
<accession>A0ABP8NC74</accession>
<evidence type="ECO:0000256" key="1">
    <source>
        <dbReference type="ARBA" id="ARBA00022676"/>
    </source>
</evidence>
<dbReference type="SUPFAM" id="SSF53756">
    <property type="entry name" value="UDP-Glycosyltransferase/glycogen phosphorylase"/>
    <property type="match status" value="1"/>
</dbReference>
<name>A0ABP8NC74_9BACT</name>
<evidence type="ECO:0000256" key="2">
    <source>
        <dbReference type="ARBA" id="ARBA00022679"/>
    </source>
</evidence>
<evidence type="ECO:0000313" key="4">
    <source>
        <dbReference type="EMBL" id="GAA4463410.1"/>
    </source>
</evidence>
<keyword evidence="5" id="KW-1185">Reference proteome</keyword>
<dbReference type="Pfam" id="PF13692">
    <property type="entry name" value="Glyco_trans_1_4"/>
    <property type="match status" value="1"/>
</dbReference>
<protein>
    <recommendedName>
        <fullName evidence="3">Glycosyltransferase subfamily 4-like N-terminal domain-containing protein</fullName>
    </recommendedName>
</protein>
<dbReference type="PANTHER" id="PTHR12526">
    <property type="entry name" value="GLYCOSYLTRANSFERASE"/>
    <property type="match status" value="1"/>
</dbReference>
<dbReference type="Pfam" id="PF13439">
    <property type="entry name" value="Glyco_transf_4"/>
    <property type="match status" value="1"/>
</dbReference>